<dbReference type="InterPro" id="IPR029058">
    <property type="entry name" value="AB_hydrolase_fold"/>
</dbReference>
<keyword evidence="3" id="KW-1185">Reference proteome</keyword>
<feature type="domain" description="AB hydrolase-1" evidence="1">
    <location>
        <begin position="23"/>
        <end position="247"/>
    </location>
</feature>
<proteinExistence type="predicted"/>
<dbReference type="GO" id="GO:0042952">
    <property type="term" value="P:beta-ketoadipate pathway"/>
    <property type="evidence" value="ECO:0007669"/>
    <property type="project" value="InterPro"/>
</dbReference>
<dbReference type="SUPFAM" id="SSF53474">
    <property type="entry name" value="alpha/beta-Hydrolases"/>
    <property type="match status" value="1"/>
</dbReference>
<dbReference type="Pfam" id="PF00561">
    <property type="entry name" value="Abhydrolase_1"/>
    <property type="match status" value="1"/>
</dbReference>
<dbReference type="InterPro" id="IPR000073">
    <property type="entry name" value="AB_hydrolase_1"/>
</dbReference>
<dbReference type="RefSeq" id="WP_072342666.1">
    <property type="nucleotide sequence ID" value="NZ_FPKU01000002.1"/>
</dbReference>
<dbReference type="PRINTS" id="PR00111">
    <property type="entry name" value="ABHYDROLASE"/>
</dbReference>
<evidence type="ECO:0000313" key="3">
    <source>
        <dbReference type="Proteomes" id="UP000183447"/>
    </source>
</evidence>
<dbReference type="InterPro" id="IPR026968">
    <property type="entry name" value="PcaD/CatD"/>
</dbReference>
<dbReference type="AlphaFoldDB" id="A0A1K2HYH0"/>
<dbReference type="PANTHER" id="PTHR43194:SF2">
    <property type="entry name" value="PEROXISOMAL MEMBRANE PROTEIN LPX1"/>
    <property type="match status" value="1"/>
</dbReference>
<dbReference type="OrthoDB" id="9793083at2"/>
<reference evidence="2 3" key="1">
    <citation type="submission" date="2016-11" db="EMBL/GenBank/DDBJ databases">
        <authorList>
            <person name="Jaros S."/>
            <person name="Januszkiewicz K."/>
            <person name="Wedrychowicz H."/>
        </authorList>
    </citation>
    <scope>NUCLEOTIDE SEQUENCE [LARGE SCALE GENOMIC DNA]</scope>
    <source>
        <strain evidence="2 3">ATCC 23634</strain>
    </source>
</reference>
<dbReference type="EMBL" id="FPKU01000002">
    <property type="protein sequence ID" value="SFZ84771.1"/>
    <property type="molecule type" value="Genomic_DNA"/>
</dbReference>
<organism evidence="2 3">
    <name type="scientific">Devosia enhydra</name>
    <dbReference type="NCBI Taxonomy" id="665118"/>
    <lineage>
        <taxon>Bacteria</taxon>
        <taxon>Pseudomonadati</taxon>
        <taxon>Pseudomonadota</taxon>
        <taxon>Alphaproteobacteria</taxon>
        <taxon>Hyphomicrobiales</taxon>
        <taxon>Devosiaceae</taxon>
        <taxon>Devosia</taxon>
    </lineage>
</organism>
<dbReference type="NCBIfam" id="TIGR02427">
    <property type="entry name" value="protocat_pcaD"/>
    <property type="match status" value="1"/>
</dbReference>
<dbReference type="Gene3D" id="3.40.50.1820">
    <property type="entry name" value="alpha/beta hydrolase"/>
    <property type="match status" value="1"/>
</dbReference>
<dbReference type="GO" id="GO:0047570">
    <property type="term" value="F:3-oxoadipate enol-lactonase activity"/>
    <property type="evidence" value="ECO:0007669"/>
    <property type="project" value="InterPro"/>
</dbReference>
<accession>A0A1K2HYH0</accession>
<dbReference type="InterPro" id="IPR050228">
    <property type="entry name" value="Carboxylesterase_BioH"/>
</dbReference>
<name>A0A1K2HYH0_9HYPH</name>
<evidence type="ECO:0000313" key="2">
    <source>
        <dbReference type="EMBL" id="SFZ84771.1"/>
    </source>
</evidence>
<dbReference type="Proteomes" id="UP000183447">
    <property type="component" value="Unassembled WGS sequence"/>
</dbReference>
<dbReference type="PANTHER" id="PTHR43194">
    <property type="entry name" value="HYDROLASE ALPHA/BETA FOLD FAMILY"/>
    <property type="match status" value="1"/>
</dbReference>
<dbReference type="STRING" id="665118.SAMN02983003_2204"/>
<sequence>MQFARINGVVLHHQLFGAGSGRPVLVFANSLGTDFRIWRDVIVRLAGEFTILTYDKRGHGLSDLGAPPYTMDQHVDDLSGLIDHLELGPAIIVGLSVGGMIAQGLLERRPDLVRGLVLCDTAHKIGDATLWNGRIDAVMGDGGIAGIADAILARWFTARYRAEETEAMAGWRNMLVRQPAAGYAGTCAALRDADYTDFVKTIAVPTLCVVGDEDGSTPPDLVLALARLIPGARYEVIPGAGHIPPVEQPALLADMIRALAALVPSGASQ</sequence>
<protein>
    <submittedName>
        <fullName evidence="2">3-oxoadipate enol-lactonase</fullName>
    </submittedName>
</protein>
<gene>
    <name evidence="2" type="ORF">SAMN02983003_2204</name>
</gene>
<evidence type="ECO:0000259" key="1">
    <source>
        <dbReference type="Pfam" id="PF00561"/>
    </source>
</evidence>